<reference evidence="1 2" key="1">
    <citation type="submission" date="2020-03" db="EMBL/GenBank/DDBJ databases">
        <title>WGS of the type strain of Planosporangium spp.</title>
        <authorList>
            <person name="Thawai C."/>
        </authorList>
    </citation>
    <scope>NUCLEOTIDE SEQUENCE [LARGE SCALE GENOMIC DNA]</scope>
    <source>
        <strain evidence="1 2">TBRC 5610</strain>
    </source>
</reference>
<dbReference type="SUPFAM" id="SSF160104">
    <property type="entry name" value="Acetoacetate decarboxylase-like"/>
    <property type="match status" value="1"/>
</dbReference>
<accession>A0ABX0Y127</accession>
<dbReference type="Pfam" id="PF06314">
    <property type="entry name" value="ADC"/>
    <property type="match status" value="1"/>
</dbReference>
<keyword evidence="2" id="KW-1185">Reference proteome</keyword>
<name>A0ABX0Y127_9ACTN</name>
<evidence type="ECO:0000313" key="1">
    <source>
        <dbReference type="EMBL" id="NJC72051.1"/>
    </source>
</evidence>
<comment type="caution">
    <text evidence="1">The sequence shown here is derived from an EMBL/GenBank/DDBJ whole genome shotgun (WGS) entry which is preliminary data.</text>
</comment>
<dbReference type="InterPro" id="IPR023375">
    <property type="entry name" value="ADC_dom_sf"/>
</dbReference>
<dbReference type="Proteomes" id="UP000722989">
    <property type="component" value="Unassembled WGS sequence"/>
</dbReference>
<organism evidence="1 2">
    <name type="scientific">Planosporangium thailandense</name>
    <dbReference type="NCBI Taxonomy" id="765197"/>
    <lineage>
        <taxon>Bacteria</taxon>
        <taxon>Bacillati</taxon>
        <taxon>Actinomycetota</taxon>
        <taxon>Actinomycetes</taxon>
        <taxon>Micromonosporales</taxon>
        <taxon>Micromonosporaceae</taxon>
        <taxon>Planosporangium</taxon>
    </lineage>
</organism>
<dbReference type="Gene3D" id="2.40.400.10">
    <property type="entry name" value="Acetoacetate decarboxylase-like"/>
    <property type="match status" value="1"/>
</dbReference>
<gene>
    <name evidence="1" type="ORF">HC031_20360</name>
</gene>
<sequence>MYVSVWLVPRARLPRLPAGLAAAVRPVTIGGHGIIGTAWVEYGPGGVLQYRELLSAVLVRDRARPRVSIVDIWVDSPASRAGGRQLWGIPKELAELEFSPDAADGGDGLTARAGTGEGVIAQARISTGPRRLGRWPAGASVVQLLGDRVTVTPVRGRASIRAAHAAWRVPAGAPLAYLRDRRPLFTVALRDFDILFGRRSAPR</sequence>
<dbReference type="InterPro" id="IPR010451">
    <property type="entry name" value="Acetoacetate_decarboxylase"/>
</dbReference>
<protein>
    <submittedName>
        <fullName evidence="1">Acetoacetate decarboxylase family protein</fullName>
    </submittedName>
</protein>
<dbReference type="EMBL" id="JAATVY010000015">
    <property type="protein sequence ID" value="NJC72051.1"/>
    <property type="molecule type" value="Genomic_DNA"/>
</dbReference>
<proteinExistence type="predicted"/>
<evidence type="ECO:0000313" key="2">
    <source>
        <dbReference type="Proteomes" id="UP000722989"/>
    </source>
</evidence>